<dbReference type="Gene3D" id="1.10.3230.20">
    <property type="entry name" value="P22 tail accessory factor (Gp4)"/>
    <property type="match status" value="1"/>
</dbReference>
<protein>
    <submittedName>
        <fullName evidence="2">Uncharacterized protein</fullName>
    </submittedName>
</protein>
<reference evidence="1" key="3">
    <citation type="submission" date="2021-11" db="EMBL/GenBank/DDBJ databases">
        <authorList>
            <person name="Denance N."/>
            <person name="Briand M."/>
            <person name="Dupas E."/>
            <person name="Durand K."/>
            <person name="Legendre B."/>
            <person name="Cunty A."/>
            <person name="Donnadieu C."/>
            <person name="Lopez Roques C."/>
            <person name="Cesbron S."/>
            <person name="Jacques M.A."/>
        </authorList>
    </citation>
    <scope>NUCLEOTIDE SEQUENCE</scope>
    <source>
        <strain evidence="1">CFBP8070</strain>
    </source>
</reference>
<reference evidence="2" key="2">
    <citation type="journal article" date="2020" name="Appl. Environ. Microbiol.">
        <title>Multiple intercontinental introductions associated with the emergence of a plant pathogen in Europe.</title>
        <authorList>
            <person name="Landa B.B."/>
            <person name="Castillo A.I."/>
            <person name="Giampetruzzi A."/>
            <person name="Kahn A."/>
            <person name="Roman-Ecija M."/>
            <person name="Velasco-Amo M.P."/>
            <person name="Navas-Cortes J.A."/>
            <person name="Marco-Noales E."/>
            <person name="Barbe S."/>
            <person name="Moralejo E."/>
            <person name="Coletta-Filho H.D."/>
            <person name="Saldarelli P."/>
            <person name="Saponari M."/>
            <person name="Almeida R.P.P."/>
        </authorList>
    </citation>
    <scope>NUCLEOTIDE SEQUENCE</scope>
    <source>
        <strain evidence="2">XYL1981</strain>
    </source>
</reference>
<name>A0A9Q4MHI5_XYLFS</name>
<evidence type="ECO:0000313" key="2">
    <source>
        <dbReference type="EMBL" id="MRU22965.1"/>
    </source>
</evidence>
<organism evidence="2 3">
    <name type="scientific">Xylella fastidiosa subsp. multiplex</name>
    <dbReference type="NCBI Taxonomy" id="644357"/>
    <lineage>
        <taxon>Bacteria</taxon>
        <taxon>Pseudomonadati</taxon>
        <taxon>Pseudomonadota</taxon>
        <taxon>Gammaproteobacteria</taxon>
        <taxon>Lysobacterales</taxon>
        <taxon>Lysobacteraceae</taxon>
        <taxon>Xylella</taxon>
    </lineage>
</organism>
<proteinExistence type="predicted"/>
<dbReference type="Proteomes" id="UP000474061">
    <property type="component" value="Unassembled WGS sequence"/>
</dbReference>
<comment type="caution">
    <text evidence="2">The sequence shown here is derived from an EMBL/GenBank/DDBJ whole genome shotgun (WGS) entry which is preliminary data.</text>
</comment>
<dbReference type="RefSeq" id="WP_004083648.1">
    <property type="nucleotide sequence ID" value="NZ_CP047134.1"/>
</dbReference>
<dbReference type="AlphaFoldDB" id="A0A9Q4MHI5"/>
<sequence length="135" mass="14882">MSTVAEIIRDALGYLRVLDANEAAEAEDATTAMRMLNLMMHSWQANNLALGWHEVTNPTDILPAPKQAEIAIACNLAVLLAARYGAPLDQAVIDHARYEKANLISAAIRAEDARMTYDLPRPAQQRVRDTVEDDP</sequence>
<dbReference type="EMBL" id="JAJKGN010000001">
    <property type="protein sequence ID" value="MDC6408792.1"/>
    <property type="molecule type" value="Genomic_DNA"/>
</dbReference>
<gene>
    <name evidence="2" type="ORF">FG476_02335</name>
    <name evidence="1" type="ORF">LOK82_09210</name>
</gene>
<dbReference type="EMBL" id="VDCJ01000324">
    <property type="protein sequence ID" value="MRU22965.1"/>
    <property type="molecule type" value="Genomic_DNA"/>
</dbReference>
<evidence type="ECO:0000313" key="1">
    <source>
        <dbReference type="EMBL" id="MDC6408792.1"/>
    </source>
</evidence>
<dbReference type="InterPro" id="IPR038258">
    <property type="entry name" value="Gp4_sf"/>
</dbReference>
<reference evidence="2" key="1">
    <citation type="submission" date="2019-05" db="EMBL/GenBank/DDBJ databases">
        <authorList>
            <person name="Castillo A."/>
            <person name="Giampetruzzi A."/>
            <person name="Landa B."/>
            <person name="Saponari M."/>
            <person name="Almeida R.P.P."/>
            <person name="Moralejo E."/>
            <person name="Marco-Noales E."/>
            <person name="Velasco-Amo M.P."/>
            <person name="Roman-Ecija M."/>
            <person name="Navarro I."/>
            <person name="Monterde A."/>
            <person name="Barbe S."/>
        </authorList>
    </citation>
    <scope>NUCLEOTIDE SEQUENCE</scope>
    <source>
        <strain evidence="2">XYL1981</strain>
    </source>
</reference>
<accession>A0A9Q4MHI5</accession>
<dbReference type="Proteomes" id="UP001220702">
    <property type="component" value="Unassembled WGS sequence"/>
</dbReference>
<reference evidence="1" key="4">
    <citation type="journal article" date="2023" name="Commun. Biol.">
        <title>Suspicions of two bridgehead invasions of Xylella fastidiosa subsp. multiplex in France.</title>
        <authorList>
            <person name="Dupas E."/>
            <person name="Durand K."/>
            <person name="Rieux A."/>
            <person name="Briand M."/>
            <person name="Pruvost O."/>
            <person name="Cunty A."/>
            <person name="Denance N."/>
            <person name="Donnadieu C."/>
            <person name="Legendre B."/>
            <person name="Lopez-Roques C."/>
            <person name="Cesbron S."/>
            <person name="Ravigne V."/>
            <person name="Jacques M.A."/>
        </authorList>
    </citation>
    <scope>NUCLEOTIDE SEQUENCE</scope>
    <source>
        <strain evidence="1">CFBP8070</strain>
    </source>
</reference>
<evidence type="ECO:0000313" key="3">
    <source>
        <dbReference type="Proteomes" id="UP000474061"/>
    </source>
</evidence>